<dbReference type="Pfam" id="PF25023">
    <property type="entry name" value="TEN_YD-shell"/>
    <property type="match status" value="1"/>
</dbReference>
<evidence type="ECO:0000259" key="3">
    <source>
        <dbReference type="Pfam" id="PF25023"/>
    </source>
</evidence>
<dbReference type="NCBIfam" id="TIGR03696">
    <property type="entry name" value="Rhs_assc_core"/>
    <property type="match status" value="1"/>
</dbReference>
<dbReference type="Gene3D" id="2.180.10.10">
    <property type="entry name" value="RHS repeat-associated core"/>
    <property type="match status" value="1"/>
</dbReference>
<name>A0A5F1Z3A3_9LEPT</name>
<evidence type="ECO:0000313" key="5">
    <source>
        <dbReference type="Proteomes" id="UP000297891"/>
    </source>
</evidence>
<dbReference type="InterPro" id="IPR050708">
    <property type="entry name" value="T6SS_VgrG/RHS"/>
</dbReference>
<keyword evidence="5" id="KW-1185">Reference proteome</keyword>
<sequence>MFFFHPDHLGSITMITDGHGNGLAGGERGGKSHISYKPYGEILRTDSYGPDIVKFKYTGQEEDKESGLSYYKARYYDPMVGRFLSNDGMPFPEKPNGMNRQMYVDGNPLSKTDYTGNEVQESTAQTGYLWIWAIYFGTQKSGIKTPYTPGHNYSGNGSNDYLDAFFNKDKKKVLSALVSATIIFAFASSFNDNPASLEESFSHAVFFAMILAPLLRTIPKSPMDKVSQKHDDSASTGLGAFAGPDDDRRHAKGANEFVKDSFKAISRPSKLTLGDVVTFAIGVPLYSFYGNLRGMGYDLSRANKWKIGDAAAFIGKTSCIGVGCAFIADKNFKTAFFVRSGRFKMNMFKIKHTYF</sequence>
<organism evidence="4 5">
    <name type="scientific">Leptospira brenneri</name>
    <dbReference type="NCBI Taxonomy" id="2023182"/>
    <lineage>
        <taxon>Bacteria</taxon>
        <taxon>Pseudomonadati</taxon>
        <taxon>Spirochaetota</taxon>
        <taxon>Spirochaetia</taxon>
        <taxon>Leptospirales</taxon>
        <taxon>Leptospiraceae</taxon>
        <taxon>Leptospira</taxon>
    </lineage>
</organism>
<proteinExistence type="predicted"/>
<dbReference type="PANTHER" id="PTHR32305:SF15">
    <property type="entry name" value="PROTEIN RHSA-RELATED"/>
    <property type="match status" value="1"/>
</dbReference>
<protein>
    <submittedName>
        <fullName evidence="4">RHS repeat-associated core domain-containing protein</fullName>
    </submittedName>
</protein>
<comment type="caution">
    <text evidence="4">The sequence shown here is derived from an EMBL/GenBank/DDBJ whole genome shotgun (WGS) entry which is preliminary data.</text>
</comment>
<dbReference type="Proteomes" id="UP000297891">
    <property type="component" value="Unassembled WGS sequence"/>
</dbReference>
<dbReference type="OrthoDB" id="337747at2"/>
<evidence type="ECO:0000313" key="4">
    <source>
        <dbReference type="EMBL" id="TGK91510.1"/>
    </source>
</evidence>
<dbReference type="PANTHER" id="PTHR32305">
    <property type="match status" value="1"/>
</dbReference>
<feature type="domain" description="Teneurin-like YD-shell" evidence="3">
    <location>
        <begin position="2"/>
        <end position="87"/>
    </location>
</feature>
<keyword evidence="1" id="KW-0677">Repeat</keyword>
<accession>A0A5F1Z3A3</accession>
<dbReference type="EMBL" id="RQFP01000014">
    <property type="protein sequence ID" value="TGK91510.1"/>
    <property type="molecule type" value="Genomic_DNA"/>
</dbReference>
<evidence type="ECO:0000256" key="2">
    <source>
        <dbReference type="SAM" id="MobiDB-lite"/>
    </source>
</evidence>
<dbReference type="AlphaFoldDB" id="A0A5F1Z3A3"/>
<evidence type="ECO:0000256" key="1">
    <source>
        <dbReference type="ARBA" id="ARBA00022737"/>
    </source>
</evidence>
<dbReference type="InterPro" id="IPR056823">
    <property type="entry name" value="TEN-like_YD-shell"/>
</dbReference>
<reference evidence="4" key="1">
    <citation type="journal article" date="2019" name="PLoS Negl. Trop. Dis.">
        <title>Revisiting the worldwide diversity of Leptospira species in the environment.</title>
        <authorList>
            <person name="Vincent A.T."/>
            <person name="Schiettekatte O."/>
            <person name="Bourhy P."/>
            <person name="Veyrier F.J."/>
            <person name="Picardeau M."/>
        </authorList>
    </citation>
    <scope>NUCLEOTIDE SEQUENCE [LARGE SCALE GENOMIC DNA]</scope>
    <source>
        <strain evidence="4">201800277</strain>
    </source>
</reference>
<dbReference type="InterPro" id="IPR022385">
    <property type="entry name" value="Rhs_assc_core"/>
</dbReference>
<feature type="region of interest" description="Disordered" evidence="2">
    <location>
        <begin position="225"/>
        <end position="246"/>
    </location>
</feature>
<gene>
    <name evidence="4" type="ORF">EHQ30_14950</name>
</gene>